<dbReference type="InterPro" id="IPR008628">
    <property type="entry name" value="GPP34-like"/>
</dbReference>
<keyword evidence="2" id="KW-0333">Golgi apparatus</keyword>
<dbReference type="GO" id="GO:0012505">
    <property type="term" value="C:endomembrane system"/>
    <property type="evidence" value="ECO:0007669"/>
    <property type="project" value="UniProtKB-ARBA"/>
</dbReference>
<protein>
    <submittedName>
        <fullName evidence="5">Golgi phosphoprotein 3 (GPP34)</fullName>
    </submittedName>
</protein>
<keyword evidence="6" id="KW-1185">Reference proteome</keyword>
<sequence length="161" mass="17697">MMLLPLDDESGRAVINNLRRDLVIGGAVLLDLVDSGRVVPAGPEGDAKEGDAVVRDCAPTGGAVLDAAVRKLAEKPLKMRKAVEVISKDAREGVLAKLVERGLARREETKVLGIFRVKSWPAADTEHEAESERRSEACCFRARSRTRARRALSRFRTRRVP</sequence>
<proteinExistence type="predicted"/>
<dbReference type="Proteomes" id="UP000199501">
    <property type="component" value="Unassembled WGS sequence"/>
</dbReference>
<dbReference type="GO" id="GO:0070273">
    <property type="term" value="F:phosphatidylinositol-4-phosphate binding"/>
    <property type="evidence" value="ECO:0007669"/>
    <property type="project" value="InterPro"/>
</dbReference>
<dbReference type="EMBL" id="FMZZ01000008">
    <property type="protein sequence ID" value="SDD20359.1"/>
    <property type="molecule type" value="Genomic_DNA"/>
</dbReference>
<reference evidence="6" key="1">
    <citation type="submission" date="2016-10" db="EMBL/GenBank/DDBJ databases">
        <authorList>
            <person name="Varghese N."/>
            <person name="Submissions S."/>
        </authorList>
    </citation>
    <scope>NUCLEOTIDE SEQUENCE [LARGE SCALE GENOMIC DNA]</scope>
    <source>
        <strain evidence="6">IBRC-M 10403</strain>
    </source>
</reference>
<accession>A0A1G6SU97</accession>
<keyword evidence="4" id="KW-0472">Membrane</keyword>
<organism evidence="5 6">
    <name type="scientific">Actinokineospora iranica</name>
    <dbReference type="NCBI Taxonomy" id="1271860"/>
    <lineage>
        <taxon>Bacteria</taxon>
        <taxon>Bacillati</taxon>
        <taxon>Actinomycetota</taxon>
        <taxon>Actinomycetes</taxon>
        <taxon>Pseudonocardiales</taxon>
        <taxon>Pseudonocardiaceae</taxon>
        <taxon>Actinokineospora</taxon>
    </lineage>
</organism>
<dbReference type="AlphaFoldDB" id="A0A1G6SU97"/>
<dbReference type="InterPro" id="IPR038261">
    <property type="entry name" value="GPP34-like_sf"/>
</dbReference>
<dbReference type="GO" id="GO:0005737">
    <property type="term" value="C:cytoplasm"/>
    <property type="evidence" value="ECO:0007669"/>
    <property type="project" value="UniProtKB-ARBA"/>
</dbReference>
<dbReference type="Gene3D" id="1.10.3630.10">
    <property type="entry name" value="yeast vps74-n-term truncation variant domain like"/>
    <property type="match status" value="1"/>
</dbReference>
<evidence type="ECO:0000313" key="6">
    <source>
        <dbReference type="Proteomes" id="UP000199501"/>
    </source>
</evidence>
<keyword evidence="3" id="KW-0446">Lipid-binding</keyword>
<dbReference type="STRING" id="1271860.SAMN05216174_108177"/>
<name>A0A1G6SU97_9PSEU</name>
<evidence type="ECO:0000256" key="1">
    <source>
        <dbReference type="ARBA" id="ARBA00004255"/>
    </source>
</evidence>
<comment type="subcellular location">
    <subcellularLocation>
        <location evidence="1">Golgi apparatus membrane</location>
        <topology evidence="1">Peripheral membrane protein</topology>
        <orientation evidence="1">Cytoplasmic side</orientation>
    </subcellularLocation>
</comment>
<dbReference type="Pfam" id="PF05719">
    <property type="entry name" value="GPP34"/>
    <property type="match status" value="1"/>
</dbReference>
<evidence type="ECO:0000313" key="5">
    <source>
        <dbReference type="EMBL" id="SDD20359.1"/>
    </source>
</evidence>
<gene>
    <name evidence="5" type="ORF">SAMN05216174_108177</name>
</gene>
<evidence type="ECO:0000256" key="2">
    <source>
        <dbReference type="ARBA" id="ARBA00023034"/>
    </source>
</evidence>
<evidence type="ECO:0000256" key="4">
    <source>
        <dbReference type="ARBA" id="ARBA00023136"/>
    </source>
</evidence>
<evidence type="ECO:0000256" key="3">
    <source>
        <dbReference type="ARBA" id="ARBA00023121"/>
    </source>
</evidence>